<keyword evidence="2" id="KW-0560">Oxidoreductase</keyword>
<dbReference type="EMBL" id="RBIR01000002">
    <property type="protein sequence ID" value="RKR20413.1"/>
    <property type="molecule type" value="Genomic_DNA"/>
</dbReference>
<evidence type="ECO:0000256" key="1">
    <source>
        <dbReference type="ARBA" id="ARBA00006484"/>
    </source>
</evidence>
<dbReference type="SUPFAM" id="SSF51735">
    <property type="entry name" value="NAD(P)-binding Rossmann-fold domains"/>
    <property type="match status" value="1"/>
</dbReference>
<dbReference type="PANTHER" id="PTHR24320:SF148">
    <property type="entry name" value="NAD(P)-BINDING ROSSMANN-FOLD SUPERFAMILY PROTEIN"/>
    <property type="match status" value="1"/>
</dbReference>
<proteinExistence type="inferred from homology"/>
<dbReference type="Pfam" id="PF00106">
    <property type="entry name" value="adh_short"/>
    <property type="match status" value="1"/>
</dbReference>
<dbReference type="AlphaFoldDB" id="A0A495EUX2"/>
<protein>
    <recommendedName>
        <fullName evidence="3">Probable oxidoreductase</fullName>
    </recommendedName>
</protein>
<gene>
    <name evidence="4" type="ORF">C8D78_1048</name>
</gene>
<reference evidence="4 5" key="1">
    <citation type="submission" date="2018-10" db="EMBL/GenBank/DDBJ databases">
        <title>Genomic Encyclopedia of Type Strains, Phase IV (KMG-IV): sequencing the most valuable type-strain genomes for metagenomic binning, comparative biology and taxonomic classification.</title>
        <authorList>
            <person name="Goeker M."/>
        </authorList>
    </citation>
    <scope>NUCLEOTIDE SEQUENCE [LARGE SCALE GENOMIC DNA]</scope>
    <source>
        <strain evidence="4 5">DSM 25586</strain>
    </source>
</reference>
<dbReference type="OrthoDB" id="4577644at2"/>
<name>A0A495EUX2_9MICC</name>
<dbReference type="PANTHER" id="PTHR24320">
    <property type="entry name" value="RETINOL DEHYDROGENASE"/>
    <property type="match status" value="1"/>
</dbReference>
<dbReference type="Gene3D" id="3.40.50.720">
    <property type="entry name" value="NAD(P)-binding Rossmann-like Domain"/>
    <property type="match status" value="1"/>
</dbReference>
<evidence type="ECO:0000313" key="4">
    <source>
        <dbReference type="EMBL" id="RKR20413.1"/>
    </source>
</evidence>
<comment type="similarity">
    <text evidence="1">Belongs to the short-chain dehydrogenases/reductases (SDR) family.</text>
</comment>
<dbReference type="GO" id="GO:0016491">
    <property type="term" value="F:oxidoreductase activity"/>
    <property type="evidence" value="ECO:0007669"/>
    <property type="project" value="UniProtKB-KW"/>
</dbReference>
<organism evidence="4 5">
    <name type="scientific">Arthrobacter oryzae</name>
    <dbReference type="NCBI Taxonomy" id="409290"/>
    <lineage>
        <taxon>Bacteria</taxon>
        <taxon>Bacillati</taxon>
        <taxon>Actinomycetota</taxon>
        <taxon>Actinomycetes</taxon>
        <taxon>Micrococcales</taxon>
        <taxon>Micrococcaceae</taxon>
        <taxon>Arthrobacter</taxon>
    </lineage>
</organism>
<dbReference type="InterPro" id="IPR036291">
    <property type="entry name" value="NAD(P)-bd_dom_sf"/>
</dbReference>
<evidence type="ECO:0000256" key="2">
    <source>
        <dbReference type="ARBA" id="ARBA00023002"/>
    </source>
</evidence>
<dbReference type="InterPro" id="IPR002347">
    <property type="entry name" value="SDR_fam"/>
</dbReference>
<dbReference type="FunFam" id="3.40.50.720:FF:000594">
    <property type="entry name" value="Short-chain oxidoreductase"/>
    <property type="match status" value="1"/>
</dbReference>
<evidence type="ECO:0000256" key="3">
    <source>
        <dbReference type="ARBA" id="ARBA00071493"/>
    </source>
</evidence>
<dbReference type="RefSeq" id="WP_120950863.1">
    <property type="nucleotide sequence ID" value="NZ_RBIR01000002.1"/>
</dbReference>
<accession>A0A495EUX2</accession>
<dbReference type="NCBIfam" id="NF004845">
    <property type="entry name" value="PRK06196.1"/>
    <property type="match status" value="1"/>
</dbReference>
<evidence type="ECO:0000313" key="5">
    <source>
        <dbReference type="Proteomes" id="UP000276055"/>
    </source>
</evidence>
<comment type="caution">
    <text evidence="4">The sequence shown here is derived from an EMBL/GenBank/DDBJ whole genome shotgun (WGS) entry which is preliminary data.</text>
</comment>
<dbReference type="Proteomes" id="UP000276055">
    <property type="component" value="Unassembled WGS sequence"/>
</dbReference>
<sequence>MNEEYTLTPQRKIGSGFGRDSTAAEVITGIDLSGKTAMVTGGYSGLGLETVRALASAGAAVVVPARRPEHARSVLAAAGLAPGTRLGDVSVAELDLADQASVKEFATNFLAGAAPGTPRALDILINNAAIMASPEQRVGPGWEAQFATNHLGHFALTNLLWPALAAAGEARVVSLSSTGHKLSGIRFEDINFDAGYDKWQAYGQAKTANALFAVRLDELGKDAGVRAFAVHPGGIMTELQRHLPREEMIAAGWMDEHGTPDSRFKTPAQGAATSVWAATAPALKGMGGVYCEDCDIAEPTVPGSPEARIRGVDAHAVDREAAARLWELSAEMTGINAFAG</sequence>
<dbReference type="PRINTS" id="PR00081">
    <property type="entry name" value="GDHRDH"/>
</dbReference>